<protein>
    <submittedName>
        <fullName evidence="2">Class I SAM-dependent methyltransferase</fullName>
        <ecNumber evidence="2">2.1.-.-</ecNumber>
    </submittedName>
</protein>
<accession>A0ABU8F8Y8</accession>
<feature type="domain" description="Methyltransferase" evidence="1">
    <location>
        <begin position="33"/>
        <end position="159"/>
    </location>
</feature>
<reference evidence="2 3" key="1">
    <citation type="submission" date="2024-01" db="EMBL/GenBank/DDBJ databases">
        <title>Seven novel Bacillus-like species.</title>
        <authorList>
            <person name="Liu G."/>
        </authorList>
    </citation>
    <scope>NUCLEOTIDE SEQUENCE [LARGE SCALE GENOMIC DNA]</scope>
    <source>
        <strain evidence="2 3">FJAT-51614</strain>
    </source>
</reference>
<proteinExistence type="predicted"/>
<keyword evidence="2" id="KW-0489">Methyltransferase</keyword>
<keyword evidence="3" id="KW-1185">Reference proteome</keyword>
<dbReference type="SUPFAM" id="SSF53335">
    <property type="entry name" value="S-adenosyl-L-methionine-dependent methyltransferases"/>
    <property type="match status" value="1"/>
</dbReference>
<dbReference type="CDD" id="cd02440">
    <property type="entry name" value="AdoMet_MTases"/>
    <property type="match status" value="1"/>
</dbReference>
<organism evidence="2 3">
    <name type="scientific">Psychrobacillus mangrovi</name>
    <dbReference type="NCBI Taxonomy" id="3117745"/>
    <lineage>
        <taxon>Bacteria</taxon>
        <taxon>Bacillati</taxon>
        <taxon>Bacillota</taxon>
        <taxon>Bacilli</taxon>
        <taxon>Bacillales</taxon>
        <taxon>Bacillaceae</taxon>
        <taxon>Psychrobacillus</taxon>
    </lineage>
</organism>
<dbReference type="EC" id="2.1.-.-" evidence="2"/>
<dbReference type="Gene3D" id="2.20.25.110">
    <property type="entry name" value="S-adenosyl-L-methionine-dependent methyltransferases"/>
    <property type="match status" value="1"/>
</dbReference>
<dbReference type="EMBL" id="JBAWSY010000020">
    <property type="protein sequence ID" value="MEI4771468.1"/>
    <property type="molecule type" value="Genomic_DNA"/>
</dbReference>
<dbReference type="GO" id="GO:0008168">
    <property type="term" value="F:methyltransferase activity"/>
    <property type="evidence" value="ECO:0007669"/>
    <property type="project" value="UniProtKB-KW"/>
</dbReference>
<comment type="caution">
    <text evidence="2">The sequence shown here is derived from an EMBL/GenBank/DDBJ whole genome shotgun (WGS) entry which is preliminary data.</text>
</comment>
<dbReference type="InterPro" id="IPR025714">
    <property type="entry name" value="Methyltranfer_dom"/>
</dbReference>
<dbReference type="RefSeq" id="WP_336499019.1">
    <property type="nucleotide sequence ID" value="NZ_JBAWSY010000020.1"/>
</dbReference>
<dbReference type="Pfam" id="PF13847">
    <property type="entry name" value="Methyltransf_31"/>
    <property type="match status" value="1"/>
</dbReference>
<dbReference type="InterPro" id="IPR029063">
    <property type="entry name" value="SAM-dependent_MTases_sf"/>
</dbReference>
<dbReference type="Gene3D" id="3.40.50.150">
    <property type="entry name" value="Vaccinia Virus protein VP39"/>
    <property type="match status" value="1"/>
</dbReference>
<dbReference type="Proteomes" id="UP001364890">
    <property type="component" value="Unassembled WGS sequence"/>
</dbReference>
<keyword evidence="2" id="KW-0808">Transferase</keyword>
<evidence type="ECO:0000259" key="1">
    <source>
        <dbReference type="Pfam" id="PF13847"/>
    </source>
</evidence>
<evidence type="ECO:0000313" key="3">
    <source>
        <dbReference type="Proteomes" id="UP001364890"/>
    </source>
</evidence>
<sequence>MNEYYGELCTQIYESDKSYADGKELEFYLSFVKDKNMKVLEPMCGNGRMLLPFLQKGIDIEGFDISEEMLKVCKEKGRKLNLNPPVSLGKIEVFESPNKYDLIIIPFGSFSLLPDYLVADSLANMKSILKEDGRLLLTIMTKSGEIKGIPEWKETNRKKFNNGVIVEYKKSHYDQENKLLINKLKYQLVKDAQIEKTELMDFPIRLYKPGEFEDILMSNGFNQIVLHEVKDGYGLGSPFHVYECV</sequence>
<gene>
    <name evidence="2" type="ORF">WAX74_17720</name>
</gene>
<evidence type="ECO:0000313" key="2">
    <source>
        <dbReference type="EMBL" id="MEI4771468.1"/>
    </source>
</evidence>
<name>A0ABU8F8Y8_9BACI</name>
<dbReference type="GO" id="GO:0032259">
    <property type="term" value="P:methylation"/>
    <property type="evidence" value="ECO:0007669"/>
    <property type="project" value="UniProtKB-KW"/>
</dbReference>